<feature type="compositionally biased region" description="Basic and acidic residues" evidence="1">
    <location>
        <begin position="298"/>
        <end position="311"/>
    </location>
</feature>
<evidence type="ECO:0000313" key="4">
    <source>
        <dbReference type="Proteomes" id="UP000478008"/>
    </source>
</evidence>
<protein>
    <submittedName>
        <fullName evidence="3">DEBR0S3_15632g1_1</fullName>
    </submittedName>
</protein>
<sequence>MGTLVSKQTRRLAKDPPKTLGSKVNTGNNPLAKKLRDDYLNLKKTDLGKEEFPKVYKEESKSQRIYTNRPKEDEEVGDVTKSDFFQKAVKLGIVNVKEVKTKSTSGVYDKNNETLRLLKNRKKIESEYEDLLVSQQKIEYDIPKRFLNKEQLKKVNKTRKKAKNNFGLIDGRSLEKLVKAYKIEGQEKMNNLAQKSDTKKENVELLQHMLQNGLINLPTSRITLVRKLNSEGQVINEKLVVIPDDWVNEGQRKLKQKKMHAEHKQSNSATVVNHDSGKPSDEILGEFKKLENLIKVNPHPEVDHKLHEKPQGRKSMNANQEVKRYI</sequence>
<accession>A0A7D9H0F7</accession>
<evidence type="ECO:0000313" key="2">
    <source>
        <dbReference type="EMBL" id="KAF6015607.1"/>
    </source>
</evidence>
<keyword evidence="4" id="KW-1185">Reference proteome</keyword>
<feature type="region of interest" description="Disordered" evidence="1">
    <location>
        <begin position="298"/>
        <end position="326"/>
    </location>
</feature>
<evidence type="ECO:0000313" key="5">
    <source>
        <dbReference type="Proteomes" id="UP000568158"/>
    </source>
</evidence>
<dbReference type="Proteomes" id="UP000478008">
    <property type="component" value="Unassembled WGS sequence"/>
</dbReference>
<dbReference type="AlphaFoldDB" id="A0A7D9H0F7"/>
<organism evidence="3 4">
    <name type="scientific">Dekkera bruxellensis</name>
    <name type="common">Brettanomyces custersii</name>
    <dbReference type="NCBI Taxonomy" id="5007"/>
    <lineage>
        <taxon>Eukaryota</taxon>
        <taxon>Fungi</taxon>
        <taxon>Dikarya</taxon>
        <taxon>Ascomycota</taxon>
        <taxon>Saccharomycotina</taxon>
        <taxon>Pichiomycetes</taxon>
        <taxon>Pichiales</taxon>
        <taxon>Pichiaceae</taxon>
        <taxon>Brettanomyces</taxon>
    </lineage>
</organism>
<reference evidence="2 5" key="2">
    <citation type="journal article" date="2020" name="Appl. Microbiol. Biotechnol.">
        <title>Targeted gene deletion in Brettanomyces bruxellensis with an expression-free CRISPR-Cas9 system.</title>
        <authorList>
            <person name="Varela C."/>
            <person name="Bartel C."/>
            <person name="Onetto C."/>
            <person name="Borneman A."/>
        </authorList>
    </citation>
    <scope>NUCLEOTIDE SEQUENCE [LARGE SCALE GENOMIC DNA]</scope>
    <source>
        <strain evidence="2 5">AWRI1613</strain>
    </source>
</reference>
<dbReference type="Proteomes" id="UP000568158">
    <property type="component" value="Unassembled WGS sequence"/>
</dbReference>
<name>A0A7D9H0F7_DEKBR</name>
<reference evidence="3 4" key="1">
    <citation type="submission" date="2019-07" db="EMBL/GenBank/DDBJ databases">
        <authorList>
            <person name="Friedrich A."/>
            <person name="Schacherer J."/>
        </authorList>
    </citation>
    <scope>NUCLEOTIDE SEQUENCE [LARGE SCALE GENOMIC DNA]</scope>
</reference>
<gene>
    <name evidence="3" type="ORF">DEBR0S3_15632G</name>
    <name evidence="2" type="ORF">HII12_000767</name>
</gene>
<dbReference type="EMBL" id="JABCYN010000009">
    <property type="protein sequence ID" value="KAF6015607.1"/>
    <property type="molecule type" value="Genomic_DNA"/>
</dbReference>
<feature type="region of interest" description="Disordered" evidence="1">
    <location>
        <begin position="258"/>
        <end position="278"/>
    </location>
</feature>
<proteinExistence type="predicted"/>
<dbReference type="EMBL" id="CABFWN010000003">
    <property type="protein sequence ID" value="VUG18606.1"/>
    <property type="molecule type" value="Genomic_DNA"/>
</dbReference>
<evidence type="ECO:0000313" key="3">
    <source>
        <dbReference type="EMBL" id="VUG18606.1"/>
    </source>
</evidence>
<evidence type="ECO:0000256" key="1">
    <source>
        <dbReference type="SAM" id="MobiDB-lite"/>
    </source>
</evidence>
<feature type="region of interest" description="Disordered" evidence="1">
    <location>
        <begin position="1"/>
        <end position="32"/>
    </location>
</feature>